<keyword evidence="1" id="KW-0472">Membrane</keyword>
<protein>
    <submittedName>
        <fullName evidence="3">Lipolytic enzyme G-D-S-L family protein</fullName>
    </submittedName>
</protein>
<reference evidence="3 4" key="1">
    <citation type="journal article" date="2009" name="Genome Res.">
        <title>Whole genome sequence of Desulfovibrio magneticus strain RS-1 revealed common gene clusters in magnetotactic bacteria.</title>
        <authorList>
            <person name="Nakazawa H."/>
            <person name="Arakaki A."/>
            <person name="Narita-Yamada S."/>
            <person name="Yashiro I."/>
            <person name="Jinno K."/>
            <person name="Aoki N."/>
            <person name="Tsuruyama A."/>
            <person name="Okamura Y."/>
            <person name="Tanikawa S."/>
            <person name="Fujita N."/>
            <person name="Takeyama H."/>
            <person name="Matsunaga T."/>
        </authorList>
    </citation>
    <scope>NUCLEOTIDE SEQUENCE [LARGE SCALE GENOMIC DNA]</scope>
    <source>
        <strain evidence="4">ATCC 700980 / DSM 13731 / RS-1</strain>
    </source>
</reference>
<keyword evidence="1" id="KW-1133">Transmembrane helix</keyword>
<proteinExistence type="predicted"/>
<dbReference type="Pfam" id="PF13472">
    <property type="entry name" value="Lipase_GDSL_2"/>
    <property type="match status" value="1"/>
</dbReference>
<dbReference type="STRING" id="573370.DMR_06280"/>
<dbReference type="PANTHER" id="PTHR30383">
    <property type="entry name" value="THIOESTERASE 1/PROTEASE 1/LYSOPHOSPHOLIPASE L1"/>
    <property type="match status" value="1"/>
</dbReference>
<dbReference type="EMBL" id="AP010904">
    <property type="protein sequence ID" value="BAH74119.1"/>
    <property type="molecule type" value="Genomic_DNA"/>
</dbReference>
<dbReference type="HOGENOM" id="CLU_1084744_0_0_7"/>
<dbReference type="InterPro" id="IPR013830">
    <property type="entry name" value="SGNH_hydro"/>
</dbReference>
<accession>C4XIV5</accession>
<dbReference type="eggNOG" id="COG2755">
    <property type="taxonomic scope" value="Bacteria"/>
</dbReference>
<dbReference type="Proteomes" id="UP000009071">
    <property type="component" value="Chromosome"/>
</dbReference>
<dbReference type="AlphaFoldDB" id="C4XIV5"/>
<dbReference type="KEGG" id="dma:DMR_06280"/>
<dbReference type="InterPro" id="IPR036514">
    <property type="entry name" value="SGNH_hydro_sf"/>
</dbReference>
<dbReference type="GO" id="GO:0004622">
    <property type="term" value="F:phosphatidylcholine lysophospholipase activity"/>
    <property type="evidence" value="ECO:0007669"/>
    <property type="project" value="TreeGrafter"/>
</dbReference>
<evidence type="ECO:0000313" key="4">
    <source>
        <dbReference type="Proteomes" id="UP000009071"/>
    </source>
</evidence>
<dbReference type="SUPFAM" id="SSF52266">
    <property type="entry name" value="SGNH hydrolase"/>
    <property type="match status" value="1"/>
</dbReference>
<keyword evidence="1" id="KW-0812">Transmembrane</keyword>
<dbReference type="InterPro" id="IPR051532">
    <property type="entry name" value="Ester_Hydrolysis_Enzymes"/>
</dbReference>
<name>C4XIV5_SOLM1</name>
<dbReference type="PANTHER" id="PTHR30383:SF5">
    <property type="entry name" value="SGNH HYDROLASE-TYPE ESTERASE DOMAIN-CONTAINING PROTEIN"/>
    <property type="match status" value="1"/>
</dbReference>
<feature type="domain" description="SGNH hydrolase-type esterase" evidence="2">
    <location>
        <begin position="113"/>
        <end position="267"/>
    </location>
</feature>
<evidence type="ECO:0000259" key="2">
    <source>
        <dbReference type="Pfam" id="PF13472"/>
    </source>
</evidence>
<sequence length="286" mass="30458">MNVGLRAAGNLLDGAPHAIFPRHPLPGSTGLKTDKLLVALLAGCLLSMSGIAFYYKLGWDRMDAQMREIASDVDLVNATMQDLGGLYRRTRIAIIQAQLRSQGLPLIVVFGDSIVEQLYCPALAGRNVLNAGISGARVLESQPFLESVLAAAPGPLVIVAMGVNDAFGTAGTTPEQFEAGYETLCKTVLADNRRLVLVNLPPIESDKPEAQRFDASKIARYNAIVAAVAGRLDVPLADINAMLAERRKTSGQSQTVDGVHLNPAAAAAWRDAVYTVALRALTRPDS</sequence>
<evidence type="ECO:0000256" key="1">
    <source>
        <dbReference type="SAM" id="Phobius"/>
    </source>
</evidence>
<dbReference type="CDD" id="cd00229">
    <property type="entry name" value="SGNH_hydrolase"/>
    <property type="match status" value="1"/>
</dbReference>
<feature type="transmembrane region" description="Helical" evidence="1">
    <location>
        <begin position="36"/>
        <end position="57"/>
    </location>
</feature>
<dbReference type="Gene3D" id="3.40.50.1110">
    <property type="entry name" value="SGNH hydrolase"/>
    <property type="match status" value="1"/>
</dbReference>
<keyword evidence="4" id="KW-1185">Reference proteome</keyword>
<organism evidence="3 4">
    <name type="scientific">Solidesulfovibrio magneticus (strain ATCC 700980 / DSM 13731 / RS-1)</name>
    <name type="common">Desulfovibrio magneticus</name>
    <dbReference type="NCBI Taxonomy" id="573370"/>
    <lineage>
        <taxon>Bacteria</taxon>
        <taxon>Pseudomonadati</taxon>
        <taxon>Thermodesulfobacteriota</taxon>
        <taxon>Desulfovibrionia</taxon>
        <taxon>Desulfovibrionales</taxon>
        <taxon>Desulfovibrionaceae</taxon>
        <taxon>Solidesulfovibrio</taxon>
    </lineage>
</organism>
<evidence type="ECO:0000313" key="3">
    <source>
        <dbReference type="EMBL" id="BAH74119.1"/>
    </source>
</evidence>
<gene>
    <name evidence="3" type="ordered locus">DMR_06280</name>
</gene>